<dbReference type="OrthoDB" id="5195018at2"/>
<name>A0A5P2DT43_STRVZ</name>
<reference evidence="2 3" key="1">
    <citation type="submission" date="2018-05" db="EMBL/GenBank/DDBJ databases">
        <title>Streptomyces venezuelae.</title>
        <authorList>
            <person name="Kim W."/>
            <person name="Lee N."/>
            <person name="Cho B.-K."/>
        </authorList>
    </citation>
    <scope>NUCLEOTIDE SEQUENCE [LARGE SCALE GENOMIC DNA]</scope>
    <source>
        <strain evidence="2 3">ATCC 21018</strain>
    </source>
</reference>
<dbReference type="Proteomes" id="UP000324101">
    <property type="component" value="Chromosome"/>
</dbReference>
<gene>
    <name evidence="2" type="ORF">DEJ51_31010</name>
</gene>
<dbReference type="InterPro" id="IPR053842">
    <property type="entry name" value="NikA-like"/>
</dbReference>
<feature type="region of interest" description="Disordered" evidence="1">
    <location>
        <begin position="1"/>
        <end position="111"/>
    </location>
</feature>
<dbReference type="Pfam" id="PF21983">
    <property type="entry name" value="NikA-like"/>
    <property type="match status" value="1"/>
</dbReference>
<protein>
    <submittedName>
        <fullName evidence="2">Plasmid mobilization relaxosome protein MobC</fullName>
    </submittedName>
</protein>
<dbReference type="EMBL" id="CP029189">
    <property type="protein sequence ID" value="QES58033.1"/>
    <property type="molecule type" value="Genomic_DNA"/>
</dbReference>
<sequence length="227" mass="24052">MTSAENPREAEQDQPVRPAEPPGRDHCSPGANSYPGGASYRPRHSSPSGKRVLAKPAPGVAGADRSQGAPVHEAATEGGSQPEETPAPRRKRRATKNASRKRSPKTAADKRSYVCSVRLNDDEKHHLATAAAAARTSLPAFLARSALAAARDPEGAAGAIAGERELISEMFAARRHLGHVGNNLNQVARAINSGDRPADAHLDAVLTAVRRATDRVQAATDRLLEHR</sequence>
<evidence type="ECO:0000313" key="3">
    <source>
        <dbReference type="Proteomes" id="UP000324101"/>
    </source>
</evidence>
<organism evidence="2 3">
    <name type="scientific">Streptomyces venezuelae</name>
    <dbReference type="NCBI Taxonomy" id="54571"/>
    <lineage>
        <taxon>Bacteria</taxon>
        <taxon>Bacillati</taxon>
        <taxon>Actinomycetota</taxon>
        <taxon>Actinomycetes</taxon>
        <taxon>Kitasatosporales</taxon>
        <taxon>Streptomycetaceae</taxon>
        <taxon>Streptomyces</taxon>
    </lineage>
</organism>
<proteinExistence type="predicted"/>
<accession>A0A5P2DT43</accession>
<evidence type="ECO:0000256" key="1">
    <source>
        <dbReference type="SAM" id="MobiDB-lite"/>
    </source>
</evidence>
<dbReference type="AlphaFoldDB" id="A0A5P2DT43"/>
<feature type="compositionally biased region" description="Basic residues" evidence="1">
    <location>
        <begin position="88"/>
        <end position="104"/>
    </location>
</feature>
<feature type="compositionally biased region" description="Basic and acidic residues" evidence="1">
    <location>
        <begin position="1"/>
        <end position="11"/>
    </location>
</feature>
<evidence type="ECO:0000313" key="2">
    <source>
        <dbReference type="EMBL" id="QES58033.1"/>
    </source>
</evidence>